<evidence type="ECO:0000313" key="3">
    <source>
        <dbReference type="Proteomes" id="UP000057158"/>
    </source>
</evidence>
<evidence type="ECO:0000313" key="2">
    <source>
        <dbReference type="EMBL" id="ALC15155.1"/>
    </source>
</evidence>
<dbReference type="PANTHER" id="PTHR34606:SF15">
    <property type="entry name" value="BON DOMAIN-CONTAINING PROTEIN"/>
    <property type="match status" value="1"/>
</dbReference>
<organism evidence="2 3">
    <name type="scientific">Desulfuromonas soudanensis</name>
    <dbReference type="NCBI Taxonomy" id="1603606"/>
    <lineage>
        <taxon>Bacteria</taxon>
        <taxon>Pseudomonadati</taxon>
        <taxon>Thermodesulfobacteriota</taxon>
        <taxon>Desulfuromonadia</taxon>
        <taxon>Desulfuromonadales</taxon>
        <taxon>Desulfuromonadaceae</taxon>
        <taxon>Desulfuromonas</taxon>
    </lineage>
</organism>
<dbReference type="KEGG" id="des:DSOUD_0360"/>
<dbReference type="InterPro" id="IPR007055">
    <property type="entry name" value="BON_dom"/>
</dbReference>
<feature type="domain" description="BON" evidence="1">
    <location>
        <begin position="153"/>
        <end position="220"/>
    </location>
</feature>
<dbReference type="STRING" id="1603606.DSOUD_0360"/>
<accession>A0A0M4D6Y5</accession>
<sequence length="220" mass="24562">MENSDRHIIAQVEGVLSQDPRVRLHNSQLLVGSQGGYVTLQGKVPTVAAKRVAVRLAGGVEGVKSVHDELRVETPNPMGDLEIAEHIRRSFVAERNIEEAQIDIETDTRGGVILRGSVRSLVQVRLCEVLSWWVRGVTDVRNLLVVHPPEEDNDEELKDNLTTIMEKDFLVDPKKFRIEVRESVVTLRGQVGSEIEKDAAEKDCWYTPGVIDVVNQLQVG</sequence>
<proteinExistence type="predicted"/>
<gene>
    <name evidence="2" type="ORF">DSOUD_0360</name>
</gene>
<dbReference type="InterPro" id="IPR051686">
    <property type="entry name" value="Lipoprotein_DolP"/>
</dbReference>
<protein>
    <recommendedName>
        <fullName evidence="1">BON domain-containing protein</fullName>
    </recommendedName>
</protein>
<dbReference type="AlphaFoldDB" id="A0A0M4D6Y5"/>
<feature type="domain" description="BON" evidence="1">
    <location>
        <begin position="4"/>
        <end position="74"/>
    </location>
</feature>
<keyword evidence="3" id="KW-1185">Reference proteome</keyword>
<dbReference type="Gene3D" id="3.30.1340.30">
    <property type="match status" value="3"/>
</dbReference>
<dbReference type="PANTHER" id="PTHR34606">
    <property type="entry name" value="BON DOMAIN-CONTAINING PROTEIN"/>
    <property type="match status" value="1"/>
</dbReference>
<dbReference type="Pfam" id="PF04972">
    <property type="entry name" value="BON"/>
    <property type="match status" value="3"/>
</dbReference>
<dbReference type="Proteomes" id="UP000057158">
    <property type="component" value="Chromosome"/>
</dbReference>
<dbReference type="RefSeq" id="WP_053549385.1">
    <property type="nucleotide sequence ID" value="NZ_CP010802.1"/>
</dbReference>
<reference evidence="2 3" key="1">
    <citation type="submission" date="2015-07" db="EMBL/GenBank/DDBJ databases">
        <title>Isolation and Genomic Characterization of a Novel Halophilic Metal-Reducing Deltaproteobacterium from the Deep Subsurface.</title>
        <authorList>
            <person name="Badalamenti J.P."/>
            <person name="Summers Z.M."/>
            <person name="Gralnick J.A."/>
            <person name="Bond D.R."/>
        </authorList>
    </citation>
    <scope>NUCLEOTIDE SEQUENCE [LARGE SCALE GENOMIC DNA]</scope>
    <source>
        <strain evidence="2 3">WTL</strain>
    </source>
</reference>
<evidence type="ECO:0000259" key="1">
    <source>
        <dbReference type="PROSITE" id="PS50914"/>
    </source>
</evidence>
<feature type="domain" description="BON" evidence="1">
    <location>
        <begin position="79"/>
        <end position="148"/>
    </location>
</feature>
<name>A0A0M4D6Y5_9BACT</name>
<dbReference type="PATRIC" id="fig|1603606.3.peg.391"/>
<dbReference type="EMBL" id="CP010802">
    <property type="protein sequence ID" value="ALC15155.1"/>
    <property type="molecule type" value="Genomic_DNA"/>
</dbReference>
<dbReference type="PROSITE" id="PS50914">
    <property type="entry name" value="BON"/>
    <property type="match status" value="3"/>
</dbReference>